<dbReference type="AlphaFoldDB" id="A0A0L6UEJ1"/>
<sequence length="123" mass="13889">MSEFYAMKLKEANKTTQSLRKDINQSCLDDLRKKKELKDKIFQLSLENQSLKSKIDLLNMRLKMYNAPPMFHSQAIQLGASSYRAGQVPNQLGPILVASTSNTCHHANHTTYKSHSKHSLGGL</sequence>
<gene>
    <name evidence="1" type="ORF">VP01_682g6</name>
</gene>
<dbReference type="Proteomes" id="UP000037035">
    <property type="component" value="Unassembled WGS sequence"/>
</dbReference>
<comment type="caution">
    <text evidence="1">The sequence shown here is derived from an EMBL/GenBank/DDBJ whole genome shotgun (WGS) entry which is preliminary data.</text>
</comment>
<evidence type="ECO:0000313" key="2">
    <source>
        <dbReference type="Proteomes" id="UP000037035"/>
    </source>
</evidence>
<evidence type="ECO:0000313" key="1">
    <source>
        <dbReference type="EMBL" id="KNZ46926.1"/>
    </source>
</evidence>
<keyword evidence="2" id="KW-1185">Reference proteome</keyword>
<reference evidence="1 2" key="1">
    <citation type="submission" date="2015-08" db="EMBL/GenBank/DDBJ databases">
        <title>Next Generation Sequencing and Analysis of the Genome of Puccinia sorghi L Schw, the Causal Agent of Maize Common Rust.</title>
        <authorList>
            <person name="Rochi L."/>
            <person name="Burguener G."/>
            <person name="Darino M."/>
            <person name="Turjanski A."/>
            <person name="Kreff E."/>
            <person name="Dieguez M.J."/>
            <person name="Sacco F."/>
        </authorList>
    </citation>
    <scope>NUCLEOTIDE SEQUENCE [LARGE SCALE GENOMIC DNA]</scope>
    <source>
        <strain evidence="1 2">RO10H11247</strain>
    </source>
</reference>
<organism evidence="1 2">
    <name type="scientific">Puccinia sorghi</name>
    <dbReference type="NCBI Taxonomy" id="27349"/>
    <lineage>
        <taxon>Eukaryota</taxon>
        <taxon>Fungi</taxon>
        <taxon>Dikarya</taxon>
        <taxon>Basidiomycota</taxon>
        <taxon>Pucciniomycotina</taxon>
        <taxon>Pucciniomycetes</taxon>
        <taxon>Pucciniales</taxon>
        <taxon>Pucciniaceae</taxon>
        <taxon>Puccinia</taxon>
    </lineage>
</organism>
<dbReference type="VEuPathDB" id="FungiDB:VP01_682g6"/>
<name>A0A0L6UEJ1_9BASI</name>
<dbReference type="EMBL" id="LAVV01012194">
    <property type="protein sequence ID" value="KNZ46926.1"/>
    <property type="molecule type" value="Genomic_DNA"/>
</dbReference>
<proteinExistence type="predicted"/>
<accession>A0A0L6UEJ1</accession>
<protein>
    <submittedName>
        <fullName evidence="1">Uncharacterized protein</fullName>
    </submittedName>
</protein>